<dbReference type="Gramene" id="OMERI04G21290.1">
    <property type="protein sequence ID" value="OMERI04G21290.1"/>
    <property type="gene ID" value="OMERI04G21290"/>
</dbReference>
<accession>A0A0E0DII3</accession>
<reference evidence="1" key="1">
    <citation type="submission" date="2015-04" db="UniProtKB">
        <authorList>
            <consortium name="EnsemblPlants"/>
        </authorList>
    </citation>
    <scope>IDENTIFICATION</scope>
</reference>
<dbReference type="AlphaFoldDB" id="A0A0E0DII3"/>
<sequence length="174" mass="19740">MMKYEVECQLYIYWVLTTWLELGHMDCEVFFEGDVRDELLLMTLTRFCKSRCIIRTSVSRAVEEDRNIPAALYPGMGLHRASRGRRTSWGGKVKKVAAMDGGWQEQGAFSEERGSSSSSKGWRSGLESRGEYSYGANLHAGPYRLRNVRKYGAEDPVLAGFKANSARRKQQIQG</sequence>
<evidence type="ECO:0000313" key="1">
    <source>
        <dbReference type="EnsemblPlants" id="OMERI04G21290.1"/>
    </source>
</evidence>
<dbReference type="HOGENOM" id="CLU_1542513_0_0_1"/>
<keyword evidence="2" id="KW-1185">Reference proteome</keyword>
<organism evidence="1">
    <name type="scientific">Oryza meridionalis</name>
    <dbReference type="NCBI Taxonomy" id="40149"/>
    <lineage>
        <taxon>Eukaryota</taxon>
        <taxon>Viridiplantae</taxon>
        <taxon>Streptophyta</taxon>
        <taxon>Embryophyta</taxon>
        <taxon>Tracheophyta</taxon>
        <taxon>Spermatophyta</taxon>
        <taxon>Magnoliopsida</taxon>
        <taxon>Liliopsida</taxon>
        <taxon>Poales</taxon>
        <taxon>Poaceae</taxon>
        <taxon>BOP clade</taxon>
        <taxon>Oryzoideae</taxon>
        <taxon>Oryzeae</taxon>
        <taxon>Oryzinae</taxon>
        <taxon>Oryza</taxon>
    </lineage>
</organism>
<dbReference type="EnsemblPlants" id="OMERI04G21290.1">
    <property type="protein sequence ID" value="OMERI04G21290.1"/>
    <property type="gene ID" value="OMERI04G21290"/>
</dbReference>
<proteinExistence type="predicted"/>
<dbReference type="Proteomes" id="UP000008021">
    <property type="component" value="Chromosome 4"/>
</dbReference>
<protein>
    <submittedName>
        <fullName evidence="1">Uncharacterized protein</fullName>
    </submittedName>
</protein>
<evidence type="ECO:0000313" key="2">
    <source>
        <dbReference type="Proteomes" id="UP000008021"/>
    </source>
</evidence>
<reference evidence="1" key="2">
    <citation type="submission" date="2018-05" db="EMBL/GenBank/DDBJ databases">
        <title>OmerRS3 (Oryza meridionalis Reference Sequence Version 3).</title>
        <authorList>
            <person name="Zhang J."/>
            <person name="Kudrna D."/>
            <person name="Lee S."/>
            <person name="Talag J."/>
            <person name="Welchert J."/>
            <person name="Wing R.A."/>
        </authorList>
    </citation>
    <scope>NUCLEOTIDE SEQUENCE [LARGE SCALE GENOMIC DNA]</scope>
    <source>
        <strain evidence="1">cv. OR44</strain>
    </source>
</reference>
<name>A0A0E0DII3_9ORYZ</name>